<organism evidence="1 2">
    <name type="scientific">Mycolicibacterium komossense</name>
    <dbReference type="NCBI Taxonomy" id="1779"/>
    <lineage>
        <taxon>Bacteria</taxon>
        <taxon>Bacillati</taxon>
        <taxon>Actinomycetota</taxon>
        <taxon>Actinomycetes</taxon>
        <taxon>Mycobacteriales</taxon>
        <taxon>Mycobacteriaceae</taxon>
        <taxon>Mycolicibacterium</taxon>
    </lineage>
</organism>
<dbReference type="InterPro" id="IPR023214">
    <property type="entry name" value="HAD_sf"/>
</dbReference>
<dbReference type="InterPro" id="IPR006439">
    <property type="entry name" value="HAD-SF_hydro_IA"/>
</dbReference>
<dbReference type="PANTHER" id="PTHR43434:SF16">
    <property type="entry name" value="BLL8046 PROTEIN"/>
    <property type="match status" value="1"/>
</dbReference>
<dbReference type="PANTHER" id="PTHR43434">
    <property type="entry name" value="PHOSPHOGLYCOLATE PHOSPHATASE"/>
    <property type="match status" value="1"/>
</dbReference>
<keyword evidence="2" id="KW-1185">Reference proteome</keyword>
<dbReference type="InterPro" id="IPR050155">
    <property type="entry name" value="HAD-like_hydrolase_sf"/>
</dbReference>
<dbReference type="EMBL" id="JACKTY010000031">
    <property type="protein sequence ID" value="MCV7227902.1"/>
    <property type="molecule type" value="Genomic_DNA"/>
</dbReference>
<reference evidence="1 2" key="1">
    <citation type="journal article" date="2022" name="BMC Genomics">
        <title>Comparative genome analysis of mycobacteria focusing on tRNA and non-coding RNA.</title>
        <authorList>
            <person name="Behra P.R.K."/>
            <person name="Pettersson B.M.F."/>
            <person name="Ramesh M."/>
            <person name="Das S."/>
            <person name="Dasgupta S."/>
            <person name="Kirsebom L.A."/>
        </authorList>
    </citation>
    <scope>NUCLEOTIDE SEQUENCE [LARGE SCALE GENOMIC DNA]</scope>
    <source>
        <strain evidence="1 2">DSM 44078</strain>
    </source>
</reference>
<accession>A0ABT3CEP5</accession>
<dbReference type="Pfam" id="PF13419">
    <property type="entry name" value="HAD_2"/>
    <property type="match status" value="1"/>
</dbReference>
<sequence length="278" mass="29316">MTRVPHIIASSGPVGAPRRLRQKPADTRLVRLGHDIDVWDRTGRGTCATVTEEQRAPAVLFDVDGTLVDSNYLHVHAWARAFAEVAIPVETWRIHRSIGMDGAELISSLSGGADDEVAERLTDLHSQYYQESTSALRPLPGARELLDRVASLGLQVVLATSAPGDELATLRKVLDRDDVISTATSSGDVAAAKPRPDIVEVALDRAGVSAGRAVFVGDAVWDAEASGRAGVRSIGVLSGGISRAELEEAGASAVFENALALCAQIEDSPIGQLLSGGR</sequence>
<proteinExistence type="predicted"/>
<keyword evidence="1" id="KW-0378">Hydrolase</keyword>
<dbReference type="SFLD" id="SFLDG01129">
    <property type="entry name" value="C1.5:_HAD__Beta-PGM__Phosphata"/>
    <property type="match status" value="1"/>
</dbReference>
<dbReference type="NCBIfam" id="TIGR01509">
    <property type="entry name" value="HAD-SF-IA-v3"/>
    <property type="match status" value="1"/>
</dbReference>
<name>A0ABT3CEP5_9MYCO</name>
<dbReference type="SUPFAM" id="SSF56784">
    <property type="entry name" value="HAD-like"/>
    <property type="match status" value="1"/>
</dbReference>
<dbReference type="InterPro" id="IPR041492">
    <property type="entry name" value="HAD_2"/>
</dbReference>
<gene>
    <name evidence="1" type="ORF">H7J73_17940</name>
</gene>
<dbReference type="SFLD" id="SFLDS00003">
    <property type="entry name" value="Haloacid_Dehalogenase"/>
    <property type="match status" value="1"/>
</dbReference>
<dbReference type="InterPro" id="IPR023198">
    <property type="entry name" value="PGP-like_dom2"/>
</dbReference>
<dbReference type="Gene3D" id="1.10.150.240">
    <property type="entry name" value="Putative phosphatase, domain 2"/>
    <property type="match status" value="1"/>
</dbReference>
<dbReference type="Proteomes" id="UP001526201">
    <property type="component" value="Unassembled WGS sequence"/>
</dbReference>
<comment type="caution">
    <text evidence="1">The sequence shown here is derived from an EMBL/GenBank/DDBJ whole genome shotgun (WGS) entry which is preliminary data.</text>
</comment>
<dbReference type="SFLD" id="SFLDG01135">
    <property type="entry name" value="C1.5.6:_HAD__Beta-PGM__Phospha"/>
    <property type="match status" value="1"/>
</dbReference>
<evidence type="ECO:0000313" key="2">
    <source>
        <dbReference type="Proteomes" id="UP001526201"/>
    </source>
</evidence>
<evidence type="ECO:0000313" key="1">
    <source>
        <dbReference type="EMBL" id="MCV7227902.1"/>
    </source>
</evidence>
<dbReference type="InterPro" id="IPR036412">
    <property type="entry name" value="HAD-like_sf"/>
</dbReference>
<dbReference type="Gene3D" id="3.40.50.1000">
    <property type="entry name" value="HAD superfamily/HAD-like"/>
    <property type="match status" value="1"/>
</dbReference>
<protein>
    <submittedName>
        <fullName evidence="1">HAD family hydrolase</fullName>
    </submittedName>
</protein>
<dbReference type="GO" id="GO:0016787">
    <property type="term" value="F:hydrolase activity"/>
    <property type="evidence" value="ECO:0007669"/>
    <property type="project" value="UniProtKB-KW"/>
</dbReference>